<accession>E1IHM6</accession>
<evidence type="ECO:0000313" key="2">
    <source>
        <dbReference type="EMBL" id="EFO79325.1"/>
    </source>
</evidence>
<dbReference type="OrthoDB" id="5458519at2"/>
<name>E1IHM6_9CHLR</name>
<organism evidence="2 3">
    <name type="scientific">Oscillochloris trichoides DG-6</name>
    <dbReference type="NCBI Taxonomy" id="765420"/>
    <lineage>
        <taxon>Bacteria</taxon>
        <taxon>Bacillati</taxon>
        <taxon>Chloroflexota</taxon>
        <taxon>Chloroflexia</taxon>
        <taxon>Chloroflexales</taxon>
        <taxon>Chloroflexineae</taxon>
        <taxon>Oscillochloridaceae</taxon>
        <taxon>Oscillochloris</taxon>
    </lineage>
</organism>
<evidence type="ECO:0000313" key="3">
    <source>
        <dbReference type="Proteomes" id="UP000054010"/>
    </source>
</evidence>
<comment type="caution">
    <text evidence="2">The sequence shown here is derived from an EMBL/GenBank/DDBJ whole genome shotgun (WGS) entry which is preliminary data.</text>
</comment>
<dbReference type="GO" id="GO:0048511">
    <property type="term" value="P:rhythmic process"/>
    <property type="evidence" value="ECO:0007669"/>
    <property type="project" value="InterPro"/>
</dbReference>
<dbReference type="Proteomes" id="UP000054010">
    <property type="component" value="Unassembled WGS sequence"/>
</dbReference>
<proteinExistence type="predicted"/>
<reference evidence="2 3" key="1">
    <citation type="journal article" date="2011" name="J. Bacteriol.">
        <title>Draft genome sequence of the anoxygenic filamentous phototrophic bacterium Oscillochloris trichoides subsp. DG-6.</title>
        <authorList>
            <person name="Kuznetsov B.B."/>
            <person name="Ivanovsky R.N."/>
            <person name="Keppen O.I."/>
            <person name="Sukhacheva M.V."/>
            <person name="Bumazhkin B.K."/>
            <person name="Patutina E.O."/>
            <person name="Beletsky A.V."/>
            <person name="Mardanov A.V."/>
            <person name="Baslerov R.V."/>
            <person name="Panteleeva A.N."/>
            <person name="Kolganova T.V."/>
            <person name="Ravin N.V."/>
            <person name="Skryabin K.G."/>
        </authorList>
    </citation>
    <scope>NUCLEOTIDE SEQUENCE [LARGE SCALE GENOMIC DNA]</scope>
    <source>
        <strain evidence="2 3">DG-6</strain>
    </source>
</reference>
<dbReference type="STRING" id="765420.OSCT_2827"/>
<sequence>MSTIVLQLFIAGRTPRTDNAIATLRQLVDEHLSGYPCELVIVDVLTDPQQAEDRQILATPTLIKESPSPQRRIIGDLDDADGLLAALNLPPPPPAS</sequence>
<dbReference type="SUPFAM" id="SSF52833">
    <property type="entry name" value="Thioredoxin-like"/>
    <property type="match status" value="1"/>
</dbReference>
<keyword evidence="3" id="KW-1185">Reference proteome</keyword>
<dbReference type="InterPro" id="IPR011649">
    <property type="entry name" value="KaiB_domain"/>
</dbReference>
<dbReference type="InterPro" id="IPR036249">
    <property type="entry name" value="Thioredoxin-like_sf"/>
</dbReference>
<protein>
    <submittedName>
        <fullName evidence="2">KaiB domain-containing protein</fullName>
    </submittedName>
</protein>
<gene>
    <name evidence="2" type="ORF">OSCT_2827</name>
</gene>
<dbReference type="eggNOG" id="COG4251">
    <property type="taxonomic scope" value="Bacteria"/>
</dbReference>
<dbReference type="Pfam" id="PF07689">
    <property type="entry name" value="KaiB"/>
    <property type="match status" value="1"/>
</dbReference>
<dbReference type="SMART" id="SM01248">
    <property type="entry name" value="KaiB"/>
    <property type="match status" value="1"/>
</dbReference>
<dbReference type="Gene3D" id="3.40.30.10">
    <property type="entry name" value="Glutaredoxin"/>
    <property type="match status" value="1"/>
</dbReference>
<dbReference type="CDD" id="cd02978">
    <property type="entry name" value="KaiB_like"/>
    <property type="match status" value="1"/>
</dbReference>
<dbReference type="HOGENOM" id="CLU_144073_0_0_0"/>
<evidence type="ECO:0000259" key="1">
    <source>
        <dbReference type="SMART" id="SM01248"/>
    </source>
</evidence>
<dbReference type="EMBL" id="ADVR01000117">
    <property type="protein sequence ID" value="EFO79325.1"/>
    <property type="molecule type" value="Genomic_DNA"/>
</dbReference>
<dbReference type="AlphaFoldDB" id="E1IHM6"/>
<feature type="domain" description="KaiB" evidence="1">
    <location>
        <begin position="7"/>
        <end position="89"/>
    </location>
</feature>
<dbReference type="PANTHER" id="PTHR41709:SF2">
    <property type="entry name" value="CIRCADIAN CLOCK PROTEIN KAIB2"/>
    <property type="match status" value="1"/>
</dbReference>
<dbReference type="InterPro" id="IPR039022">
    <property type="entry name" value="KaiB-like"/>
</dbReference>
<dbReference type="PANTHER" id="PTHR41709">
    <property type="entry name" value="KAIB-LIKE PROTEIN 1"/>
    <property type="match status" value="1"/>
</dbReference>